<feature type="region of interest" description="Disordered" evidence="1">
    <location>
        <begin position="1007"/>
        <end position="1047"/>
    </location>
</feature>
<dbReference type="InterPro" id="IPR045142">
    <property type="entry name" value="BCAS3-like"/>
</dbReference>
<name>A0AA39Y625_9PEZI</name>
<sequence>MPVSKKDKKNGKDSGGVVAAVTKHAAKFSNGNSAKALSSSPSPPVQSPDIKPATPASNDTNPIASPLLDAVSTTSFATSNSNSLSTREWTRGIPAGMAGSPGNLISLVGESPPTAPSSYEDNRGGLTSGSGWSSPRPYPSYLPASASPPSAVGRRPLSYHMDTHYSLSPPDAHGHFASVAANRRSSMHSHLSHARGSPNPPLPHQPQAHFYGAPDIDLDPQQSKPGIQAGARGYYFGFDALPTAGGDVVPGKDSVVLAGYEGGLEVYSVAKRGVELVGSLKGLRGGVYHAKILPWTAAGPDIFPLVAVVVHGPSIQPPTPGLNAESDYDAVSADRSEAMANVSNDGSARDNPANRISPGFYQTTVEVYSLTTGRLVSVLLEAPRIPLKVPITSPIFKAPSPVGAFHIHADDGSIVVASGVTGECWIYRQAPVSSEHGLQIKCHGKVWTTLQQSLRDTSPEAAGAGRIPVPPRPRPQSAILSLNGRWIAYCPATPSSQISLRAVVPVPPNGRAPGLNSLTPPQLPPANSDVDLPLTESVMNKIMRDATQELIQGARWVGKQGLQAWNSYWNPQSSQPARPPTMVPQGWGGLAAQSAETTQFPPTHGTVTPPVAKEPGIVSILDVESLGVSANVHPVTTFAIPQGCSFLSLSPSGLFLFTASSKGDVQTVWDLMRIQYTKASPIQGTGAAGSGGPRVRQVAQFSRMTVARVVDVVWTRPNGERAAMVTERGTVHLLDLPSSAFTWPPPRRRTRAEEGKGPGAEGTTTSAVSIASNALSSVREVARPLMTRPRRSNSNALQTAGPGIGEYATHGGKVIAASISHSLGKTGNAINQLRHNGENRVSLPNTATMPMPSCVTWITGRKDHSLFVLGGGLVRSYPSKSRRSRAGDNKAPRLSRYQEFNVPRLPDDVLSPLIQRLIDPDEYLDFTEKDLDGGNNTMVLHQFKARAPTYDLSAESSIPQAEIETNAPYQPFHTDRRITFWELEDSQGPTETQNQAASISSLMAAASLEDAPDSAPPRRKAPKGSRMAQIQQHTVADSSASSPSSGSYGAWTFGQPIRATKLDMGFGDEESFNIASYDMRALPSSAMERVLYKTGDDDAQIVITTRRRRGAGHAASQDDDGFFEDDCEVLDFADQRV</sequence>
<evidence type="ECO:0000256" key="1">
    <source>
        <dbReference type="SAM" id="MobiDB-lite"/>
    </source>
</evidence>
<feature type="region of interest" description="Disordered" evidence="1">
    <location>
        <begin position="737"/>
        <end position="765"/>
    </location>
</feature>
<protein>
    <submittedName>
        <fullName evidence="2">Uncharacterized protein</fullName>
    </submittedName>
</protein>
<feature type="compositionally biased region" description="Low complexity" evidence="1">
    <location>
        <begin position="72"/>
        <end position="86"/>
    </location>
</feature>
<evidence type="ECO:0000313" key="3">
    <source>
        <dbReference type="Proteomes" id="UP001174936"/>
    </source>
</evidence>
<organism evidence="2 3">
    <name type="scientific">Cercophora newfieldiana</name>
    <dbReference type="NCBI Taxonomy" id="92897"/>
    <lineage>
        <taxon>Eukaryota</taxon>
        <taxon>Fungi</taxon>
        <taxon>Dikarya</taxon>
        <taxon>Ascomycota</taxon>
        <taxon>Pezizomycotina</taxon>
        <taxon>Sordariomycetes</taxon>
        <taxon>Sordariomycetidae</taxon>
        <taxon>Sordariales</taxon>
        <taxon>Lasiosphaeriaceae</taxon>
        <taxon>Cercophora</taxon>
    </lineage>
</organism>
<dbReference type="GO" id="GO:0006914">
    <property type="term" value="P:autophagy"/>
    <property type="evidence" value="ECO:0007669"/>
    <property type="project" value="InterPro"/>
</dbReference>
<reference evidence="2" key="1">
    <citation type="submission" date="2023-06" db="EMBL/GenBank/DDBJ databases">
        <title>Genome-scale phylogeny and comparative genomics of the fungal order Sordariales.</title>
        <authorList>
            <consortium name="Lawrence Berkeley National Laboratory"/>
            <person name="Hensen N."/>
            <person name="Bonometti L."/>
            <person name="Westerberg I."/>
            <person name="Brannstrom I.O."/>
            <person name="Guillou S."/>
            <person name="Cros-Aarteil S."/>
            <person name="Calhoun S."/>
            <person name="Haridas S."/>
            <person name="Kuo A."/>
            <person name="Mondo S."/>
            <person name="Pangilinan J."/>
            <person name="Riley R."/>
            <person name="Labutti K."/>
            <person name="Andreopoulos B."/>
            <person name="Lipzen A."/>
            <person name="Chen C."/>
            <person name="Yanf M."/>
            <person name="Daum C."/>
            <person name="Ng V."/>
            <person name="Clum A."/>
            <person name="Steindorff A."/>
            <person name="Ohm R."/>
            <person name="Martin F."/>
            <person name="Silar P."/>
            <person name="Natvig D."/>
            <person name="Lalanne C."/>
            <person name="Gautier V."/>
            <person name="Ament-Velasquez S.L."/>
            <person name="Kruys A."/>
            <person name="Hutchinson M.I."/>
            <person name="Powell A.J."/>
            <person name="Barry K."/>
            <person name="Miller A.N."/>
            <person name="Grigoriev I.V."/>
            <person name="Debuchy R."/>
            <person name="Gladieux P."/>
            <person name="Thoren M.H."/>
            <person name="Johannesson H."/>
        </authorList>
    </citation>
    <scope>NUCLEOTIDE SEQUENCE</scope>
    <source>
        <strain evidence="2">SMH2532-1</strain>
    </source>
</reference>
<keyword evidence="3" id="KW-1185">Reference proteome</keyword>
<dbReference type="PANTHER" id="PTHR13268:SF0">
    <property type="entry name" value="BCAS3 MICROTUBULE ASSOCIATED CELL MIGRATION FACTOR"/>
    <property type="match status" value="1"/>
</dbReference>
<dbReference type="AlphaFoldDB" id="A0AA39Y625"/>
<dbReference type="GO" id="GO:0042594">
    <property type="term" value="P:response to starvation"/>
    <property type="evidence" value="ECO:0007669"/>
    <property type="project" value="TreeGrafter"/>
</dbReference>
<feature type="region of interest" description="Disordered" evidence="1">
    <location>
        <begin position="29"/>
        <end position="134"/>
    </location>
</feature>
<accession>A0AA39Y625</accession>
<dbReference type="Proteomes" id="UP001174936">
    <property type="component" value="Unassembled WGS sequence"/>
</dbReference>
<feature type="compositionally biased region" description="Polar residues" evidence="1">
    <location>
        <begin position="1028"/>
        <end position="1037"/>
    </location>
</feature>
<feature type="compositionally biased region" description="Low complexity" evidence="1">
    <location>
        <begin position="1038"/>
        <end position="1047"/>
    </location>
</feature>
<proteinExistence type="predicted"/>
<dbReference type="PANTHER" id="PTHR13268">
    <property type="entry name" value="BREAST CARCINOMA AMPLIFIED SEQUENCE 3"/>
    <property type="match status" value="1"/>
</dbReference>
<comment type="caution">
    <text evidence="2">The sequence shown here is derived from an EMBL/GenBank/DDBJ whole genome shotgun (WGS) entry which is preliminary data.</text>
</comment>
<dbReference type="EMBL" id="JAULSV010000004">
    <property type="protein sequence ID" value="KAK0646608.1"/>
    <property type="molecule type" value="Genomic_DNA"/>
</dbReference>
<dbReference type="SUPFAM" id="SSF50978">
    <property type="entry name" value="WD40 repeat-like"/>
    <property type="match status" value="1"/>
</dbReference>
<evidence type="ECO:0000313" key="2">
    <source>
        <dbReference type="EMBL" id="KAK0646608.1"/>
    </source>
</evidence>
<dbReference type="InterPro" id="IPR036322">
    <property type="entry name" value="WD40_repeat_dom_sf"/>
</dbReference>
<gene>
    <name evidence="2" type="ORF">B0T16DRAFT_375422</name>
</gene>
<dbReference type="GO" id="GO:0005737">
    <property type="term" value="C:cytoplasm"/>
    <property type="evidence" value="ECO:0007669"/>
    <property type="project" value="TreeGrafter"/>
</dbReference>